<dbReference type="Gene3D" id="3.30.565.10">
    <property type="entry name" value="Histidine kinase-like ATPase, C-terminal domain"/>
    <property type="match status" value="1"/>
</dbReference>
<feature type="transmembrane region" description="Helical" evidence="9">
    <location>
        <begin position="12"/>
        <end position="33"/>
    </location>
</feature>
<dbReference type="PROSITE" id="PS50112">
    <property type="entry name" value="PAS"/>
    <property type="match status" value="1"/>
</dbReference>
<dbReference type="InterPro" id="IPR001610">
    <property type="entry name" value="PAC"/>
</dbReference>
<dbReference type="RefSeq" id="WP_256602552.1">
    <property type="nucleotide sequence ID" value="NZ_JANIBJ010000019.1"/>
</dbReference>
<proteinExistence type="predicted"/>
<keyword evidence="8" id="KW-0902">Two-component regulatory system</keyword>
<keyword evidence="5" id="KW-0547">Nucleotide-binding</keyword>
<dbReference type="EMBL" id="JANIBJ010000019">
    <property type="protein sequence ID" value="MCQ8104750.1"/>
    <property type="molecule type" value="Genomic_DNA"/>
</dbReference>
<dbReference type="PROSITE" id="PS50113">
    <property type="entry name" value="PAC"/>
    <property type="match status" value="1"/>
</dbReference>
<dbReference type="PROSITE" id="PS50109">
    <property type="entry name" value="HIS_KIN"/>
    <property type="match status" value="1"/>
</dbReference>
<evidence type="ECO:0000256" key="3">
    <source>
        <dbReference type="ARBA" id="ARBA00022553"/>
    </source>
</evidence>
<dbReference type="InterPro" id="IPR004358">
    <property type="entry name" value="Sig_transdc_His_kin-like_C"/>
</dbReference>
<dbReference type="PRINTS" id="PR00344">
    <property type="entry name" value="BCTRLSENSOR"/>
</dbReference>
<keyword evidence="9" id="KW-0472">Membrane</keyword>
<dbReference type="InterPro" id="IPR003594">
    <property type="entry name" value="HATPase_dom"/>
</dbReference>
<accession>A0ABT1TH09</accession>
<evidence type="ECO:0000256" key="6">
    <source>
        <dbReference type="ARBA" id="ARBA00022777"/>
    </source>
</evidence>
<dbReference type="InterPro" id="IPR003661">
    <property type="entry name" value="HisK_dim/P_dom"/>
</dbReference>
<dbReference type="SUPFAM" id="SSF55785">
    <property type="entry name" value="PYP-like sensor domain (PAS domain)"/>
    <property type="match status" value="1"/>
</dbReference>
<evidence type="ECO:0000256" key="7">
    <source>
        <dbReference type="ARBA" id="ARBA00022840"/>
    </source>
</evidence>
<evidence type="ECO:0000313" key="13">
    <source>
        <dbReference type="EMBL" id="MCQ8104750.1"/>
    </source>
</evidence>
<evidence type="ECO:0000256" key="2">
    <source>
        <dbReference type="ARBA" id="ARBA00012438"/>
    </source>
</evidence>
<dbReference type="SUPFAM" id="SSF47384">
    <property type="entry name" value="Homodimeric domain of signal transducing histidine kinase"/>
    <property type="match status" value="1"/>
</dbReference>
<keyword evidence="3" id="KW-0597">Phosphoprotein</keyword>
<keyword evidence="9" id="KW-1133">Transmembrane helix</keyword>
<evidence type="ECO:0000256" key="5">
    <source>
        <dbReference type="ARBA" id="ARBA00022741"/>
    </source>
</evidence>
<evidence type="ECO:0000259" key="10">
    <source>
        <dbReference type="PROSITE" id="PS50109"/>
    </source>
</evidence>
<keyword evidence="14" id="KW-1185">Reference proteome</keyword>
<dbReference type="Gene3D" id="3.30.450.20">
    <property type="entry name" value="PAS domain"/>
    <property type="match status" value="1"/>
</dbReference>
<evidence type="ECO:0000256" key="1">
    <source>
        <dbReference type="ARBA" id="ARBA00000085"/>
    </source>
</evidence>
<protein>
    <recommendedName>
        <fullName evidence="2">histidine kinase</fullName>
        <ecNumber evidence="2">2.7.13.3</ecNumber>
    </recommendedName>
</protein>
<dbReference type="InterPro" id="IPR013767">
    <property type="entry name" value="PAS_fold"/>
</dbReference>
<dbReference type="SUPFAM" id="SSF55874">
    <property type="entry name" value="ATPase domain of HSP90 chaperone/DNA topoisomerase II/histidine kinase"/>
    <property type="match status" value="1"/>
</dbReference>
<dbReference type="Proteomes" id="UP001524499">
    <property type="component" value="Unassembled WGS sequence"/>
</dbReference>
<dbReference type="SMART" id="SM00086">
    <property type="entry name" value="PAC"/>
    <property type="match status" value="1"/>
</dbReference>
<keyword evidence="9" id="KW-0812">Transmembrane</keyword>
<evidence type="ECO:0000256" key="8">
    <source>
        <dbReference type="ARBA" id="ARBA00023012"/>
    </source>
</evidence>
<dbReference type="InterPro" id="IPR035965">
    <property type="entry name" value="PAS-like_dom_sf"/>
</dbReference>
<comment type="catalytic activity">
    <reaction evidence="1">
        <text>ATP + protein L-histidine = ADP + protein N-phospho-L-histidine.</text>
        <dbReference type="EC" id="2.7.13.3"/>
    </reaction>
</comment>
<name>A0ABT1TH09_9GAMM</name>
<dbReference type="PANTHER" id="PTHR43065">
    <property type="entry name" value="SENSOR HISTIDINE KINASE"/>
    <property type="match status" value="1"/>
</dbReference>
<feature type="domain" description="PAC" evidence="12">
    <location>
        <begin position="166"/>
        <end position="216"/>
    </location>
</feature>
<feature type="transmembrane region" description="Helical" evidence="9">
    <location>
        <begin position="53"/>
        <end position="73"/>
    </location>
</feature>
<dbReference type="Gene3D" id="1.10.287.130">
    <property type="match status" value="1"/>
</dbReference>
<sequence length="479" mass="52993">MINLLQRHPLGLPSLIAASLGLLFPLLAVALMFWHENLSPNWQNLVALHNRNFLLYIIWSAPVVLGIFGFVLGKTSQLLKLQMDTLKHRTTELNTILDTAASAIITIDTTGGITNVNKATELIFGYKPAELLGKNVNVLMPAAMAAEHDHYLQRYLQTGQAVIMGKRREVEARRKDGTTFPALLRVNPMRMDGRIFFSGVIDDISDTKALQTQLIQAQKLEAIGQLASGVAHEINTPIQYIGDNLFALNQNFIDILAYLQALAELIPAESRARADQLAEDYDIEFMLEDSPKAIQQSLEGVERVAEIVRAMKTFSHIESTQGKQRINLHDALNSALTISRNSYKYFAKVETDFSNEIGDIECHANQLNQVFLNLIINAAHAIEESHGDAGLIRIVTRKLAGYVEILIQDNGAGIPKSIQDKVFNLFFTTKPVGKGTGQGLSLAHSIVVDKHRGKLFFESEVGQGTTFHIQLPVNPAQGQ</sequence>
<dbReference type="EC" id="2.7.13.3" evidence="2"/>
<dbReference type="NCBIfam" id="TIGR00229">
    <property type="entry name" value="sensory_box"/>
    <property type="match status" value="1"/>
</dbReference>
<keyword evidence="4" id="KW-0808">Transferase</keyword>
<dbReference type="InterPro" id="IPR000014">
    <property type="entry name" value="PAS"/>
</dbReference>
<dbReference type="InterPro" id="IPR000700">
    <property type="entry name" value="PAS-assoc_C"/>
</dbReference>
<keyword evidence="7" id="KW-0067">ATP-binding</keyword>
<feature type="domain" description="PAS" evidence="11">
    <location>
        <begin position="89"/>
        <end position="159"/>
    </location>
</feature>
<dbReference type="SMART" id="SM00091">
    <property type="entry name" value="PAS"/>
    <property type="match status" value="1"/>
</dbReference>
<dbReference type="SMART" id="SM00387">
    <property type="entry name" value="HATPase_c"/>
    <property type="match status" value="1"/>
</dbReference>
<dbReference type="Pfam" id="PF00989">
    <property type="entry name" value="PAS"/>
    <property type="match status" value="1"/>
</dbReference>
<evidence type="ECO:0000259" key="11">
    <source>
        <dbReference type="PROSITE" id="PS50112"/>
    </source>
</evidence>
<dbReference type="InterPro" id="IPR005467">
    <property type="entry name" value="His_kinase_dom"/>
</dbReference>
<evidence type="ECO:0000256" key="9">
    <source>
        <dbReference type="SAM" id="Phobius"/>
    </source>
</evidence>
<dbReference type="CDD" id="cd00082">
    <property type="entry name" value="HisKA"/>
    <property type="match status" value="1"/>
</dbReference>
<organism evidence="13 14">
    <name type="scientific">Methylomonas subterranea</name>
    <dbReference type="NCBI Taxonomy" id="2952225"/>
    <lineage>
        <taxon>Bacteria</taxon>
        <taxon>Pseudomonadati</taxon>
        <taxon>Pseudomonadota</taxon>
        <taxon>Gammaproteobacteria</taxon>
        <taxon>Methylococcales</taxon>
        <taxon>Methylococcaceae</taxon>
        <taxon>Methylomonas</taxon>
    </lineage>
</organism>
<evidence type="ECO:0000256" key="4">
    <source>
        <dbReference type="ARBA" id="ARBA00022679"/>
    </source>
</evidence>
<dbReference type="PANTHER" id="PTHR43065:SF46">
    <property type="entry name" value="C4-DICARBOXYLATE TRANSPORT SENSOR PROTEIN DCTB"/>
    <property type="match status" value="1"/>
</dbReference>
<comment type="caution">
    <text evidence="13">The sequence shown here is derived from an EMBL/GenBank/DDBJ whole genome shotgun (WGS) entry which is preliminary data.</text>
</comment>
<dbReference type="CDD" id="cd00130">
    <property type="entry name" value="PAS"/>
    <property type="match status" value="1"/>
</dbReference>
<dbReference type="InterPro" id="IPR036097">
    <property type="entry name" value="HisK_dim/P_sf"/>
</dbReference>
<gene>
    <name evidence="13" type="ORF">NP590_11590</name>
</gene>
<feature type="domain" description="Histidine kinase" evidence="10">
    <location>
        <begin position="229"/>
        <end position="475"/>
    </location>
</feature>
<dbReference type="InterPro" id="IPR036890">
    <property type="entry name" value="HATPase_C_sf"/>
</dbReference>
<evidence type="ECO:0000259" key="12">
    <source>
        <dbReference type="PROSITE" id="PS50113"/>
    </source>
</evidence>
<evidence type="ECO:0000313" key="14">
    <source>
        <dbReference type="Proteomes" id="UP001524499"/>
    </source>
</evidence>
<dbReference type="Pfam" id="PF02518">
    <property type="entry name" value="HATPase_c"/>
    <property type="match status" value="1"/>
</dbReference>
<keyword evidence="6" id="KW-0418">Kinase</keyword>
<reference evidence="13 14" key="1">
    <citation type="submission" date="2022-07" db="EMBL/GenBank/DDBJ databases">
        <title>Methylomonas rivi sp. nov., Methylomonas rosea sp. nov., Methylomonas aureus sp. nov. and Methylomonas subterranea sp. nov., four novel methanotrophs isolated from a freshwater creek and the deep terrestrial subsurface.</title>
        <authorList>
            <person name="Abin C."/>
            <person name="Sankaranarayanan K."/>
            <person name="Garner C."/>
            <person name="Sindelar R."/>
            <person name="Kotary K."/>
            <person name="Garner R."/>
            <person name="Barclay S."/>
            <person name="Lawson P."/>
            <person name="Krumholz L."/>
        </authorList>
    </citation>
    <scope>NUCLEOTIDE SEQUENCE [LARGE SCALE GENOMIC DNA]</scope>
    <source>
        <strain evidence="13 14">SURF-2</strain>
    </source>
</reference>